<feature type="transmembrane region" description="Helical" evidence="5">
    <location>
        <begin position="12"/>
        <end position="37"/>
    </location>
</feature>
<reference evidence="6 7" key="1">
    <citation type="submission" date="2018-08" db="EMBL/GenBank/DDBJ databases">
        <title>A genome reference for cultivated species of the human gut microbiota.</title>
        <authorList>
            <person name="Zou Y."/>
            <person name="Xue W."/>
            <person name="Luo G."/>
        </authorList>
    </citation>
    <scope>NUCLEOTIDE SEQUENCE [LARGE SCALE GENOMIC DNA]</scope>
    <source>
        <strain evidence="6 7">AM25-6</strain>
    </source>
</reference>
<evidence type="ECO:0000313" key="7">
    <source>
        <dbReference type="Proteomes" id="UP000261212"/>
    </source>
</evidence>
<sequence>MRENTMFYNHSAFVNMLYFIVVMGMTMFFMHPAILFISFISSFSYSLYLGGLKSLKFSAGVLLPLLVFIIILNPLINHQGSTILFYINNKMITKEAIYYGFFAGFMIIDMFLIFSSFNKIMTRDKIVYVFKGSIPKLSLMFSMTLRFIPRYKEEFNKIKASQKCIGEGLGDGNIFDRIRHGVNMISGLITFALEDGIDSANTMVARGYELKGKSSYKNEKFTNVDKVILIFMIFIIVILGFGIYKNAFHIIFFSDFYFTSIGGSNIIYFISYFIFAFIPLLIEIKEEIVWNLSKQKI</sequence>
<dbReference type="Proteomes" id="UP000261212">
    <property type="component" value="Unassembled WGS sequence"/>
</dbReference>
<gene>
    <name evidence="6" type="ORF">DW687_08310</name>
</gene>
<comment type="subcellular location">
    <subcellularLocation>
        <location evidence="1">Membrane</location>
        <topology evidence="1">Multi-pass membrane protein</topology>
    </subcellularLocation>
</comment>
<protein>
    <submittedName>
        <fullName evidence="6">Energy-coupling factor transporter transmembrane protein EcfT</fullName>
    </submittedName>
</protein>
<keyword evidence="4 5" id="KW-0472">Membrane</keyword>
<comment type="caution">
    <text evidence="6">The sequence shown here is derived from an EMBL/GenBank/DDBJ whole genome shotgun (WGS) entry which is preliminary data.</text>
</comment>
<dbReference type="GO" id="GO:0005886">
    <property type="term" value="C:plasma membrane"/>
    <property type="evidence" value="ECO:0007669"/>
    <property type="project" value="UniProtKB-ARBA"/>
</dbReference>
<dbReference type="RefSeq" id="WP_117532396.1">
    <property type="nucleotide sequence ID" value="NZ_QUSM01000004.1"/>
</dbReference>
<organism evidence="6 7">
    <name type="scientific">Anaerofustis stercorihominis</name>
    <dbReference type="NCBI Taxonomy" id="214853"/>
    <lineage>
        <taxon>Bacteria</taxon>
        <taxon>Bacillati</taxon>
        <taxon>Bacillota</taxon>
        <taxon>Clostridia</taxon>
        <taxon>Eubacteriales</taxon>
        <taxon>Eubacteriaceae</taxon>
        <taxon>Anaerofustis</taxon>
    </lineage>
</organism>
<dbReference type="EMBL" id="QUSM01000004">
    <property type="protein sequence ID" value="RGD73775.1"/>
    <property type="molecule type" value="Genomic_DNA"/>
</dbReference>
<keyword evidence="3 5" id="KW-1133">Transmembrane helix</keyword>
<dbReference type="CDD" id="cd16914">
    <property type="entry name" value="EcfT"/>
    <property type="match status" value="1"/>
</dbReference>
<evidence type="ECO:0000256" key="2">
    <source>
        <dbReference type="ARBA" id="ARBA00022692"/>
    </source>
</evidence>
<dbReference type="InterPro" id="IPR003339">
    <property type="entry name" value="ABC/ECF_trnsptr_transmembrane"/>
</dbReference>
<feature type="transmembrane region" description="Helical" evidence="5">
    <location>
        <begin position="96"/>
        <end position="114"/>
    </location>
</feature>
<feature type="transmembrane region" description="Helical" evidence="5">
    <location>
        <begin position="57"/>
        <end position="76"/>
    </location>
</feature>
<evidence type="ECO:0000313" key="6">
    <source>
        <dbReference type="EMBL" id="RGD73775.1"/>
    </source>
</evidence>
<dbReference type="AlphaFoldDB" id="A0A3E3DXB2"/>
<keyword evidence="2 5" id="KW-0812">Transmembrane</keyword>
<evidence type="ECO:0000256" key="3">
    <source>
        <dbReference type="ARBA" id="ARBA00022989"/>
    </source>
</evidence>
<feature type="transmembrane region" description="Helical" evidence="5">
    <location>
        <begin position="227"/>
        <end position="244"/>
    </location>
</feature>
<dbReference type="Pfam" id="PF02361">
    <property type="entry name" value="CbiQ"/>
    <property type="match status" value="1"/>
</dbReference>
<evidence type="ECO:0000256" key="4">
    <source>
        <dbReference type="ARBA" id="ARBA00023136"/>
    </source>
</evidence>
<proteinExistence type="predicted"/>
<accession>A0A3E3DXB2</accession>
<name>A0A3E3DXB2_9FIRM</name>
<evidence type="ECO:0000256" key="1">
    <source>
        <dbReference type="ARBA" id="ARBA00004141"/>
    </source>
</evidence>
<evidence type="ECO:0000256" key="5">
    <source>
        <dbReference type="SAM" id="Phobius"/>
    </source>
</evidence>
<feature type="transmembrane region" description="Helical" evidence="5">
    <location>
        <begin position="256"/>
        <end position="282"/>
    </location>
</feature>